<evidence type="ECO:0000313" key="3">
    <source>
        <dbReference type="Proteomes" id="UP001283361"/>
    </source>
</evidence>
<evidence type="ECO:0000313" key="2">
    <source>
        <dbReference type="EMBL" id="KAK3774768.1"/>
    </source>
</evidence>
<organism evidence="2 3">
    <name type="scientific">Elysia crispata</name>
    <name type="common">lettuce slug</name>
    <dbReference type="NCBI Taxonomy" id="231223"/>
    <lineage>
        <taxon>Eukaryota</taxon>
        <taxon>Metazoa</taxon>
        <taxon>Spiralia</taxon>
        <taxon>Lophotrochozoa</taxon>
        <taxon>Mollusca</taxon>
        <taxon>Gastropoda</taxon>
        <taxon>Heterobranchia</taxon>
        <taxon>Euthyneura</taxon>
        <taxon>Panpulmonata</taxon>
        <taxon>Sacoglossa</taxon>
        <taxon>Placobranchoidea</taxon>
        <taxon>Plakobranchidae</taxon>
        <taxon>Elysia</taxon>
    </lineage>
</organism>
<protein>
    <submittedName>
        <fullName evidence="2">Uncharacterized protein</fullName>
    </submittedName>
</protein>
<feature type="region of interest" description="Disordered" evidence="1">
    <location>
        <begin position="39"/>
        <end position="59"/>
    </location>
</feature>
<accession>A0AAE0ZSZ8</accession>
<keyword evidence="3" id="KW-1185">Reference proteome</keyword>
<reference evidence="2" key="1">
    <citation type="journal article" date="2023" name="G3 (Bethesda)">
        <title>A reference genome for the long-term kleptoplast-retaining sea slug Elysia crispata morphotype clarki.</title>
        <authorList>
            <person name="Eastman K.E."/>
            <person name="Pendleton A.L."/>
            <person name="Shaikh M.A."/>
            <person name="Suttiyut T."/>
            <person name="Ogas R."/>
            <person name="Tomko P."/>
            <person name="Gavelis G."/>
            <person name="Widhalm J.R."/>
            <person name="Wisecaver J.H."/>
        </authorList>
    </citation>
    <scope>NUCLEOTIDE SEQUENCE</scope>
    <source>
        <strain evidence="2">ECLA1</strain>
    </source>
</reference>
<dbReference type="EMBL" id="JAWDGP010003388">
    <property type="protein sequence ID" value="KAK3774768.1"/>
    <property type="molecule type" value="Genomic_DNA"/>
</dbReference>
<dbReference type="AlphaFoldDB" id="A0AAE0ZSZ8"/>
<evidence type="ECO:0000256" key="1">
    <source>
        <dbReference type="SAM" id="MobiDB-lite"/>
    </source>
</evidence>
<sequence length="287" mass="31992">MWVYFTLAWLIKEESLREPDDDICTPSLTIVELRSGPKVRPKLGHEGRHENPKVRPLETPPVIFVGGTTPLMPDRTACQTRERRYTFPLPSDLGLKVMVKPKVKGYEHIGVRVIAAYGSIKESKTSAIIVRVAGSSIDQSFTSGSSSLMEDLYKILTPLLEVTVRSLISMAERALRTDLFQSGVLPILGDCGKCKKRPKPLALTPLVLIHHYIEAQHPFISPASEHNLLTLALLTSASEVSYCGLRQSFSRCGFGYSNTKWIFARACTCLSNRGFHRLLTRLTARPD</sequence>
<proteinExistence type="predicted"/>
<gene>
    <name evidence="2" type="ORF">RRG08_019631</name>
</gene>
<comment type="caution">
    <text evidence="2">The sequence shown here is derived from an EMBL/GenBank/DDBJ whole genome shotgun (WGS) entry which is preliminary data.</text>
</comment>
<feature type="compositionally biased region" description="Basic and acidic residues" evidence="1">
    <location>
        <begin position="43"/>
        <end position="56"/>
    </location>
</feature>
<name>A0AAE0ZSZ8_9GAST</name>
<dbReference type="Proteomes" id="UP001283361">
    <property type="component" value="Unassembled WGS sequence"/>
</dbReference>